<dbReference type="Proteomes" id="UP000299102">
    <property type="component" value="Unassembled WGS sequence"/>
</dbReference>
<evidence type="ECO:0000313" key="1">
    <source>
        <dbReference type="EMBL" id="GBP13160.1"/>
    </source>
</evidence>
<gene>
    <name evidence="1" type="ORF">EVAR_93121_1</name>
</gene>
<organism evidence="1 2">
    <name type="scientific">Eumeta variegata</name>
    <name type="common">Bagworm moth</name>
    <name type="synonym">Eumeta japonica</name>
    <dbReference type="NCBI Taxonomy" id="151549"/>
    <lineage>
        <taxon>Eukaryota</taxon>
        <taxon>Metazoa</taxon>
        <taxon>Ecdysozoa</taxon>
        <taxon>Arthropoda</taxon>
        <taxon>Hexapoda</taxon>
        <taxon>Insecta</taxon>
        <taxon>Pterygota</taxon>
        <taxon>Neoptera</taxon>
        <taxon>Endopterygota</taxon>
        <taxon>Lepidoptera</taxon>
        <taxon>Glossata</taxon>
        <taxon>Ditrysia</taxon>
        <taxon>Tineoidea</taxon>
        <taxon>Psychidae</taxon>
        <taxon>Oiketicinae</taxon>
        <taxon>Eumeta</taxon>
    </lineage>
</organism>
<dbReference type="AlphaFoldDB" id="A0A4C1THV2"/>
<comment type="caution">
    <text evidence="1">The sequence shown here is derived from an EMBL/GenBank/DDBJ whole genome shotgun (WGS) entry which is preliminary data.</text>
</comment>
<name>A0A4C1THV2_EUMVA</name>
<sequence>MKLHFLHSPLHKFSDFLRDYSEKQEECFQQDLRVMENRYQEYRWSSQAIDSRDFRETHRCIAGLLSKNIGWRKEWTDGERRRLIEEEWATVSLIHCTKCNSGNCYFRPVFCESVVLHQ</sequence>
<reference evidence="1 2" key="1">
    <citation type="journal article" date="2019" name="Commun. Biol.">
        <title>The bagworm genome reveals a unique fibroin gene that provides high tensile strength.</title>
        <authorList>
            <person name="Kono N."/>
            <person name="Nakamura H."/>
            <person name="Ohtoshi R."/>
            <person name="Tomita M."/>
            <person name="Numata K."/>
            <person name="Arakawa K."/>
        </authorList>
    </citation>
    <scope>NUCLEOTIDE SEQUENCE [LARGE SCALE GENOMIC DNA]</scope>
</reference>
<protein>
    <submittedName>
        <fullName evidence="1">Uncharacterized protein</fullName>
    </submittedName>
</protein>
<evidence type="ECO:0000313" key="2">
    <source>
        <dbReference type="Proteomes" id="UP000299102"/>
    </source>
</evidence>
<dbReference type="EMBL" id="BGZK01000055">
    <property type="protein sequence ID" value="GBP13160.1"/>
    <property type="molecule type" value="Genomic_DNA"/>
</dbReference>
<keyword evidence="2" id="KW-1185">Reference proteome</keyword>
<accession>A0A4C1THV2</accession>
<proteinExistence type="predicted"/>